<gene>
    <name evidence="4" type="primary">fucA</name>
    <name evidence="4" type="ORF">McpCs1_03140</name>
</gene>
<evidence type="ECO:0000256" key="2">
    <source>
        <dbReference type="ARBA" id="ARBA00023239"/>
    </source>
</evidence>
<dbReference type="Gene3D" id="3.40.225.10">
    <property type="entry name" value="Class II aldolase/adducin N-terminal domain"/>
    <property type="match status" value="1"/>
</dbReference>
<dbReference type="AlphaFoldDB" id="A0AAE4MF88"/>
<dbReference type="InterPro" id="IPR050197">
    <property type="entry name" value="Aldolase_class_II_sugar_metab"/>
</dbReference>
<dbReference type="PANTHER" id="PTHR22789">
    <property type="entry name" value="FUCULOSE PHOSPHATE ALDOLASE"/>
    <property type="match status" value="1"/>
</dbReference>
<dbReference type="Proteomes" id="UP001283212">
    <property type="component" value="Unassembled WGS sequence"/>
</dbReference>
<evidence type="ECO:0000313" key="4">
    <source>
        <dbReference type="EMBL" id="MDV0442950.1"/>
    </source>
</evidence>
<sequence length="184" mass="19748">MNDQAVFADFTRIGKRLFTEHLVGGNFGNMSARTEDGYFITRTGSYLDADPAQVVLMPLNGRVTPGASSEWRVHTAIYNANDTHAAIVHAHPAHAVALSLLVDEIITIDSEGKMLAPAIAVVDGAPGTQELADAVAVALKNSNIVIARGHGTFAAGKDLDQAYLFTSLAEHCCKVLHYTKLYQK</sequence>
<dbReference type="EMBL" id="JAWDKB010000001">
    <property type="protein sequence ID" value="MDV0442950.1"/>
    <property type="molecule type" value="Genomic_DNA"/>
</dbReference>
<protein>
    <submittedName>
        <fullName evidence="4">L-fuculose phosphate aldolase</fullName>
        <ecNumber evidence="4">4.1.2.17</ecNumber>
    </submittedName>
</protein>
<feature type="domain" description="Class II aldolase/adducin N-terminal" evidence="3">
    <location>
        <begin position="8"/>
        <end position="177"/>
    </location>
</feature>
<keyword evidence="2 4" id="KW-0456">Lyase</keyword>
<dbReference type="RefSeq" id="WP_338095481.1">
    <property type="nucleotide sequence ID" value="NZ_JAWDKB010000001.1"/>
</dbReference>
<organism evidence="4 5">
    <name type="scientific">Methanorbis rubei</name>
    <dbReference type="NCBI Taxonomy" id="3028300"/>
    <lineage>
        <taxon>Archaea</taxon>
        <taxon>Methanobacteriati</taxon>
        <taxon>Methanobacteriota</taxon>
        <taxon>Stenosarchaea group</taxon>
        <taxon>Methanomicrobia</taxon>
        <taxon>Methanomicrobiales</taxon>
        <taxon>Methanocorpusculaceae</taxon>
        <taxon>Methanorbis</taxon>
    </lineage>
</organism>
<dbReference type="InterPro" id="IPR001303">
    <property type="entry name" value="Aldolase_II/adducin_N"/>
</dbReference>
<dbReference type="EC" id="4.1.2.17" evidence="4"/>
<evidence type="ECO:0000313" key="5">
    <source>
        <dbReference type="Proteomes" id="UP001283212"/>
    </source>
</evidence>
<dbReference type="GO" id="GO:0046872">
    <property type="term" value="F:metal ion binding"/>
    <property type="evidence" value="ECO:0007669"/>
    <property type="project" value="UniProtKB-KW"/>
</dbReference>
<keyword evidence="1" id="KW-0479">Metal-binding</keyword>
<dbReference type="GO" id="GO:0005829">
    <property type="term" value="C:cytosol"/>
    <property type="evidence" value="ECO:0007669"/>
    <property type="project" value="TreeGrafter"/>
</dbReference>
<dbReference type="GO" id="GO:0019323">
    <property type="term" value="P:pentose catabolic process"/>
    <property type="evidence" value="ECO:0007669"/>
    <property type="project" value="TreeGrafter"/>
</dbReference>
<dbReference type="GO" id="GO:0008738">
    <property type="term" value="F:L-fuculose-phosphate aldolase activity"/>
    <property type="evidence" value="ECO:0007669"/>
    <property type="project" value="UniProtKB-EC"/>
</dbReference>
<proteinExistence type="predicted"/>
<dbReference type="NCBIfam" id="NF006413">
    <property type="entry name" value="PRK08660.1"/>
    <property type="match status" value="1"/>
</dbReference>
<dbReference type="Pfam" id="PF00596">
    <property type="entry name" value="Aldolase_II"/>
    <property type="match status" value="1"/>
</dbReference>
<accession>A0AAE4MF88</accession>
<evidence type="ECO:0000256" key="1">
    <source>
        <dbReference type="ARBA" id="ARBA00022723"/>
    </source>
</evidence>
<dbReference type="SUPFAM" id="SSF53639">
    <property type="entry name" value="AraD/HMP-PK domain-like"/>
    <property type="match status" value="1"/>
</dbReference>
<dbReference type="InterPro" id="IPR036409">
    <property type="entry name" value="Aldolase_II/adducin_N_sf"/>
</dbReference>
<dbReference type="SMART" id="SM01007">
    <property type="entry name" value="Aldolase_II"/>
    <property type="match status" value="1"/>
</dbReference>
<reference evidence="4 5" key="1">
    <citation type="submission" date="2023-06" db="EMBL/GenBank/DDBJ databases">
        <title>Genome sequence of Methancorpusculaceae sp. Cs1.</title>
        <authorList>
            <person name="Protasov E."/>
            <person name="Platt K."/>
            <person name="Poehlein A."/>
            <person name="Daniel R."/>
            <person name="Brune A."/>
        </authorList>
    </citation>
    <scope>NUCLEOTIDE SEQUENCE [LARGE SCALE GENOMIC DNA]</scope>
    <source>
        <strain evidence="4 5">Cs1</strain>
    </source>
</reference>
<keyword evidence="5" id="KW-1185">Reference proteome</keyword>
<name>A0AAE4MF88_9EURY</name>
<comment type="caution">
    <text evidence="4">The sequence shown here is derived from an EMBL/GenBank/DDBJ whole genome shotgun (WGS) entry which is preliminary data.</text>
</comment>
<evidence type="ECO:0000259" key="3">
    <source>
        <dbReference type="SMART" id="SM01007"/>
    </source>
</evidence>
<dbReference type="PANTHER" id="PTHR22789:SF0">
    <property type="entry name" value="3-OXO-TETRONATE 4-PHOSPHATE DECARBOXYLASE-RELATED"/>
    <property type="match status" value="1"/>
</dbReference>